<gene>
    <name evidence="3" type="ORF">FGO68_gene15404</name>
</gene>
<feature type="transmembrane region" description="Helical" evidence="2">
    <location>
        <begin position="102"/>
        <end position="120"/>
    </location>
</feature>
<reference evidence="3" key="1">
    <citation type="submission" date="2019-06" db="EMBL/GenBank/DDBJ databases">
        <authorList>
            <person name="Zheng W."/>
        </authorList>
    </citation>
    <scope>NUCLEOTIDE SEQUENCE</scope>
    <source>
        <strain evidence="3">QDHG01</strain>
    </source>
</reference>
<evidence type="ECO:0000256" key="1">
    <source>
        <dbReference type="SAM" id="MobiDB-lite"/>
    </source>
</evidence>
<comment type="caution">
    <text evidence="3">The sequence shown here is derived from an EMBL/GenBank/DDBJ whole genome shotgun (WGS) entry which is preliminary data.</text>
</comment>
<evidence type="ECO:0000313" key="4">
    <source>
        <dbReference type="Proteomes" id="UP000785679"/>
    </source>
</evidence>
<feature type="transmembrane region" description="Helical" evidence="2">
    <location>
        <begin position="72"/>
        <end position="90"/>
    </location>
</feature>
<accession>A0A8J8P4S7</accession>
<feature type="transmembrane region" description="Helical" evidence="2">
    <location>
        <begin position="132"/>
        <end position="161"/>
    </location>
</feature>
<feature type="compositionally biased region" description="Polar residues" evidence="1">
    <location>
        <begin position="218"/>
        <end position="232"/>
    </location>
</feature>
<dbReference type="Proteomes" id="UP000785679">
    <property type="component" value="Unassembled WGS sequence"/>
</dbReference>
<sequence length="384" mass="44336">MHIAISTLVPIVFAQILINYQRGKLQDKARFSSLTENLKEKKLTALLLTPIDLMRTYLTCVILTTIREYPGIQMTIMFYLSVYRQFFIILAQPYELGFQNWLSLFNEWLVSVYIYFMILLTDYNDNQELRIWASYGLLGVTGTYVAVNILIFSSLILFNIIKWFRAKMARRRLLKAKKTYALVDANKQESFEPKERGLRLSGLEDIEISREHPGETPTPKTVPSNIDDQASAKSKIDQKMNVINKMGFISSRVVSRVNSDSTSYPNPQSQQKFEILIDKPPKKKKSRRKSLTKLQKETTQFRYDQSPNQHITSETHHNLMPSSHGFSPPKIIPSPSGVSIISRKLLQVDPKTLQLQSVVEERPPKPSPNHVLEDADRIYYQFND</sequence>
<proteinExistence type="predicted"/>
<protein>
    <submittedName>
        <fullName evidence="3">Uncharacterized protein</fullName>
    </submittedName>
</protein>
<feature type="region of interest" description="Disordered" evidence="1">
    <location>
        <begin position="209"/>
        <end position="233"/>
    </location>
</feature>
<organism evidence="3 4">
    <name type="scientific">Halteria grandinella</name>
    <dbReference type="NCBI Taxonomy" id="5974"/>
    <lineage>
        <taxon>Eukaryota</taxon>
        <taxon>Sar</taxon>
        <taxon>Alveolata</taxon>
        <taxon>Ciliophora</taxon>
        <taxon>Intramacronucleata</taxon>
        <taxon>Spirotrichea</taxon>
        <taxon>Stichotrichia</taxon>
        <taxon>Sporadotrichida</taxon>
        <taxon>Halteriidae</taxon>
        <taxon>Halteria</taxon>
    </lineage>
</organism>
<keyword evidence="2" id="KW-0812">Transmembrane</keyword>
<evidence type="ECO:0000313" key="3">
    <source>
        <dbReference type="EMBL" id="TNV86968.1"/>
    </source>
</evidence>
<dbReference type="AlphaFoldDB" id="A0A8J8P4S7"/>
<dbReference type="OrthoDB" id="327433at2759"/>
<evidence type="ECO:0000256" key="2">
    <source>
        <dbReference type="SAM" id="Phobius"/>
    </source>
</evidence>
<dbReference type="EMBL" id="RRYP01000707">
    <property type="protein sequence ID" value="TNV86968.1"/>
    <property type="molecule type" value="Genomic_DNA"/>
</dbReference>
<keyword evidence="2" id="KW-0472">Membrane</keyword>
<feature type="transmembrane region" description="Helical" evidence="2">
    <location>
        <begin position="43"/>
        <end position="66"/>
    </location>
</feature>
<name>A0A8J8P4S7_HALGN</name>
<keyword evidence="2" id="KW-1133">Transmembrane helix</keyword>
<keyword evidence="4" id="KW-1185">Reference proteome</keyword>